<accession>A0AAV1I6R7</accession>
<feature type="domain" description="Cytochrome b5 heme-binding" evidence="3">
    <location>
        <begin position="156"/>
        <end position="251"/>
    </location>
</feature>
<name>A0AAV1I6R7_9CHLO</name>
<evidence type="ECO:0000256" key="1">
    <source>
        <dbReference type="ARBA" id="ARBA00022665"/>
    </source>
</evidence>
<keyword evidence="5" id="KW-1185">Reference proteome</keyword>
<dbReference type="GO" id="GO:0005496">
    <property type="term" value="F:steroid binding"/>
    <property type="evidence" value="ECO:0007669"/>
    <property type="project" value="UniProtKB-KW"/>
</dbReference>
<dbReference type="SUPFAM" id="SSF55856">
    <property type="entry name" value="Cytochrome b5-like heme/steroid binding domain"/>
    <property type="match status" value="2"/>
</dbReference>
<evidence type="ECO:0000313" key="4">
    <source>
        <dbReference type="EMBL" id="CAK0779545.1"/>
    </source>
</evidence>
<keyword evidence="1" id="KW-0754">Steroid-binding</keyword>
<dbReference type="PANTHER" id="PTHR10281">
    <property type="entry name" value="MEMBRANE-ASSOCIATED PROGESTERONE RECEPTOR COMPONENT-RELATED"/>
    <property type="match status" value="1"/>
</dbReference>
<comment type="similarity">
    <text evidence="2">Belongs to the cytochrome b5 family. MAPR subfamily.</text>
</comment>
<dbReference type="EMBL" id="CAUYUE010000005">
    <property type="protein sequence ID" value="CAK0779545.1"/>
    <property type="molecule type" value="Genomic_DNA"/>
</dbReference>
<dbReference type="InterPro" id="IPR036400">
    <property type="entry name" value="Cyt_B5-like_heme/steroid_sf"/>
</dbReference>
<dbReference type="SMART" id="SM01117">
    <property type="entry name" value="Cyt-b5"/>
    <property type="match status" value="2"/>
</dbReference>
<dbReference type="FunFam" id="3.10.120.10:FF:000003">
    <property type="entry name" value="membrane-associated progesterone receptor component 1"/>
    <property type="match status" value="1"/>
</dbReference>
<keyword evidence="1" id="KW-0446">Lipid-binding</keyword>
<dbReference type="AlphaFoldDB" id="A0AAV1I6R7"/>
<dbReference type="PANTHER" id="PTHR10281:SF76">
    <property type="entry name" value="CALCUTTA CUP-RELATED"/>
    <property type="match status" value="1"/>
</dbReference>
<comment type="caution">
    <text evidence="4">The sequence shown here is derived from an EMBL/GenBank/DDBJ whole genome shotgun (WGS) entry which is preliminary data.</text>
</comment>
<dbReference type="InterPro" id="IPR050577">
    <property type="entry name" value="MAPR/NEUFC/NENF-like"/>
</dbReference>
<sequence length="253" mass="27969">MLETLQQFLNDCLDGQNLWATALAVFLGTLIVMTLKGMWDASRPIKASALQLGDIIPSELANYDGQDPFRPILLSLRGKIYDVSPAKEMYGPGGSYALFAGKECARALGKMTMDAKDCTAEVSDLSEAQLKTLSDWEEKFQKKYDQVGTLVEPLKLTLAQLKEYDGSDTKKPIYLAIRGVVFNVSRGAEFYGPDGMYPFAGHECARAFALISTDTADCNDNLEGLGRMEMDNLRDWEAKFNFKYPIVGSLVKG</sequence>
<reference evidence="4 5" key="1">
    <citation type="submission" date="2023-10" db="EMBL/GenBank/DDBJ databases">
        <authorList>
            <person name="Maclean D."/>
            <person name="Macfadyen A."/>
        </authorList>
    </citation>
    <scope>NUCLEOTIDE SEQUENCE [LARGE SCALE GENOMIC DNA]</scope>
</reference>
<dbReference type="Proteomes" id="UP001314263">
    <property type="component" value="Unassembled WGS sequence"/>
</dbReference>
<gene>
    <name evidence="4" type="ORF">CVIRNUC_004799</name>
</gene>
<feature type="domain" description="Cytochrome b5 heme-binding" evidence="3">
    <location>
        <begin position="55"/>
        <end position="151"/>
    </location>
</feature>
<dbReference type="Gene3D" id="3.10.120.10">
    <property type="entry name" value="Cytochrome b5-like heme/steroid binding domain"/>
    <property type="match status" value="2"/>
</dbReference>
<organism evidence="4 5">
    <name type="scientific">Coccomyxa viridis</name>
    <dbReference type="NCBI Taxonomy" id="1274662"/>
    <lineage>
        <taxon>Eukaryota</taxon>
        <taxon>Viridiplantae</taxon>
        <taxon>Chlorophyta</taxon>
        <taxon>core chlorophytes</taxon>
        <taxon>Trebouxiophyceae</taxon>
        <taxon>Trebouxiophyceae incertae sedis</taxon>
        <taxon>Coccomyxaceae</taxon>
        <taxon>Coccomyxa</taxon>
    </lineage>
</organism>
<evidence type="ECO:0000256" key="2">
    <source>
        <dbReference type="ARBA" id="ARBA00038357"/>
    </source>
</evidence>
<dbReference type="GO" id="GO:0012505">
    <property type="term" value="C:endomembrane system"/>
    <property type="evidence" value="ECO:0007669"/>
    <property type="project" value="TreeGrafter"/>
</dbReference>
<evidence type="ECO:0000313" key="5">
    <source>
        <dbReference type="Proteomes" id="UP001314263"/>
    </source>
</evidence>
<evidence type="ECO:0000259" key="3">
    <source>
        <dbReference type="SMART" id="SM01117"/>
    </source>
</evidence>
<proteinExistence type="inferred from homology"/>
<dbReference type="InterPro" id="IPR001199">
    <property type="entry name" value="Cyt_B5-like_heme/steroid-bd"/>
</dbReference>
<dbReference type="GO" id="GO:0016020">
    <property type="term" value="C:membrane"/>
    <property type="evidence" value="ECO:0007669"/>
    <property type="project" value="TreeGrafter"/>
</dbReference>
<dbReference type="Pfam" id="PF00173">
    <property type="entry name" value="Cyt-b5"/>
    <property type="match status" value="2"/>
</dbReference>
<protein>
    <recommendedName>
        <fullName evidence="3">Cytochrome b5 heme-binding domain-containing protein</fullName>
    </recommendedName>
</protein>